<evidence type="ECO:0000256" key="3">
    <source>
        <dbReference type="ARBA" id="ARBA00022842"/>
    </source>
</evidence>
<dbReference type="InterPro" id="IPR023214">
    <property type="entry name" value="HAD_sf"/>
</dbReference>
<dbReference type="GO" id="GO:0016787">
    <property type="term" value="F:hydrolase activity"/>
    <property type="evidence" value="ECO:0007669"/>
    <property type="project" value="UniProtKB-KW"/>
</dbReference>
<gene>
    <name evidence="4" type="ORF">BF93_06840</name>
</gene>
<dbReference type="SFLD" id="SFLDG01129">
    <property type="entry name" value="C1.5:_HAD__Beta-PGM__Phosphata"/>
    <property type="match status" value="1"/>
</dbReference>
<dbReference type="HOGENOM" id="CLU_045011_8_3_11"/>
<accession>Z9JWH4</accession>
<dbReference type="PATRIC" id="fig|396014.3.peg.359"/>
<dbReference type="STRING" id="396014.BF93_06840"/>
<reference evidence="4 5" key="1">
    <citation type="submission" date="2014-02" db="EMBL/GenBank/DDBJ databases">
        <title>Genome sequence of Brachybacterium phenoliresistens strain W13A50.</title>
        <authorList>
            <person name="Wang X."/>
        </authorList>
    </citation>
    <scope>NUCLEOTIDE SEQUENCE [LARGE SCALE GENOMIC DNA]</scope>
    <source>
        <strain evidence="4 5">W13A50</strain>
    </source>
</reference>
<keyword evidence="3" id="KW-0460">Magnesium</keyword>
<evidence type="ECO:0000256" key="2">
    <source>
        <dbReference type="ARBA" id="ARBA00022801"/>
    </source>
</evidence>
<organism evidence="4 5">
    <name type="scientific">Brachybacterium phenoliresistens</name>
    <dbReference type="NCBI Taxonomy" id="396014"/>
    <lineage>
        <taxon>Bacteria</taxon>
        <taxon>Bacillati</taxon>
        <taxon>Actinomycetota</taxon>
        <taxon>Actinomycetes</taxon>
        <taxon>Micrococcales</taxon>
        <taxon>Dermabacteraceae</taxon>
        <taxon>Brachybacterium</taxon>
    </lineage>
</organism>
<evidence type="ECO:0000313" key="4">
    <source>
        <dbReference type="EMBL" id="EWS82735.1"/>
    </source>
</evidence>
<comment type="caution">
    <text evidence="4">The sequence shown here is derived from an EMBL/GenBank/DDBJ whole genome shotgun (WGS) entry which is preliminary data.</text>
</comment>
<proteinExistence type="predicted"/>
<name>Z9JWH4_9MICO</name>
<dbReference type="Pfam" id="PF00702">
    <property type="entry name" value="Hydrolase"/>
    <property type="match status" value="1"/>
</dbReference>
<keyword evidence="2 4" id="KW-0378">Hydrolase</keyword>
<dbReference type="Gene3D" id="3.40.50.1000">
    <property type="entry name" value="HAD superfamily/HAD-like"/>
    <property type="match status" value="1"/>
</dbReference>
<dbReference type="InterPro" id="IPR051400">
    <property type="entry name" value="HAD-like_hydrolase"/>
</dbReference>
<evidence type="ECO:0000256" key="1">
    <source>
        <dbReference type="ARBA" id="ARBA00001946"/>
    </source>
</evidence>
<dbReference type="InterPro" id="IPR036412">
    <property type="entry name" value="HAD-like_sf"/>
</dbReference>
<dbReference type="Proteomes" id="UP000023067">
    <property type="component" value="Unassembled WGS sequence"/>
</dbReference>
<dbReference type="GO" id="GO:0044281">
    <property type="term" value="P:small molecule metabolic process"/>
    <property type="evidence" value="ECO:0007669"/>
    <property type="project" value="UniProtKB-ARBA"/>
</dbReference>
<comment type="cofactor">
    <cofactor evidence="1">
        <name>Mg(2+)</name>
        <dbReference type="ChEBI" id="CHEBI:18420"/>
    </cofactor>
</comment>
<sequence length="212" mass="22406">MLLDLDNTLVDRDAAFSRWAAAAIAAAGGGDAQLQRLLAADAHGYAPRAQVLPVLREVLRAEELDDAALREMLMMDHVAQVRPAPGVLEQLDRARRRGIGLIAVTNGTSAQQRAKIARTGLEPLLDRVVISEEVGVAKPDEAIFRIALEGPVPDAATWMLGDHARSDIGGGRGAGLRTGWVAHGRPWDPADGPVPDAVAPSCAELLAQVIDA</sequence>
<dbReference type="AlphaFoldDB" id="Z9JWH4"/>
<dbReference type="NCBIfam" id="TIGR01549">
    <property type="entry name" value="HAD-SF-IA-v1"/>
    <property type="match status" value="1"/>
</dbReference>
<evidence type="ECO:0000313" key="5">
    <source>
        <dbReference type="Proteomes" id="UP000023067"/>
    </source>
</evidence>
<dbReference type="SFLD" id="SFLDS00003">
    <property type="entry name" value="Haloacid_Dehalogenase"/>
    <property type="match status" value="1"/>
</dbReference>
<dbReference type="InterPro" id="IPR006439">
    <property type="entry name" value="HAD-SF_hydro_IA"/>
</dbReference>
<dbReference type="SUPFAM" id="SSF56784">
    <property type="entry name" value="HAD-like"/>
    <property type="match status" value="1"/>
</dbReference>
<dbReference type="PANTHER" id="PTHR46470">
    <property type="entry name" value="N-ACYLNEURAMINATE-9-PHOSPHATASE"/>
    <property type="match status" value="1"/>
</dbReference>
<dbReference type="Gene3D" id="1.20.120.710">
    <property type="entry name" value="Haloacid dehalogenase hydrolase-like domain"/>
    <property type="match status" value="1"/>
</dbReference>
<dbReference type="eggNOG" id="COG1011">
    <property type="taxonomic scope" value="Bacteria"/>
</dbReference>
<keyword evidence="5" id="KW-1185">Reference proteome</keyword>
<protein>
    <submittedName>
        <fullName evidence="4">Hydrolase</fullName>
    </submittedName>
</protein>
<dbReference type="EMBL" id="JDYK01000002">
    <property type="protein sequence ID" value="EWS82735.1"/>
    <property type="molecule type" value="Genomic_DNA"/>
</dbReference>